<proteinExistence type="inferred from homology"/>
<evidence type="ECO:0000256" key="7">
    <source>
        <dbReference type="ARBA" id="ARBA00023136"/>
    </source>
</evidence>
<evidence type="ECO:0000256" key="5">
    <source>
        <dbReference type="ARBA" id="ARBA00022801"/>
    </source>
</evidence>
<keyword evidence="7 8" id="KW-0472">Membrane</keyword>
<keyword evidence="10" id="KW-1185">Reference proteome</keyword>
<dbReference type="RefSeq" id="WP_022750721.1">
    <property type="nucleotide sequence ID" value="NC_022571.1"/>
</dbReference>
<evidence type="ECO:0000256" key="8">
    <source>
        <dbReference type="HAMAP-Rule" id="MF_00784"/>
    </source>
</evidence>
<dbReference type="KEGG" id="csb:CLSA_c44460"/>
<dbReference type="SMART" id="SM00793">
    <property type="entry name" value="AgrB"/>
    <property type="match status" value="1"/>
</dbReference>
<dbReference type="AlphaFoldDB" id="U5MXX8"/>
<feature type="transmembrane region" description="Helical" evidence="8">
    <location>
        <begin position="112"/>
        <end position="132"/>
    </location>
</feature>
<evidence type="ECO:0000256" key="6">
    <source>
        <dbReference type="ARBA" id="ARBA00022989"/>
    </source>
</evidence>
<feature type="transmembrane region" description="Helical" evidence="8">
    <location>
        <begin position="43"/>
        <end position="64"/>
    </location>
</feature>
<dbReference type="OrthoDB" id="2360675at2"/>
<dbReference type="GO" id="GO:0009372">
    <property type="term" value="P:quorum sensing"/>
    <property type="evidence" value="ECO:0007669"/>
    <property type="project" value="UniProtKB-UniRule"/>
</dbReference>
<evidence type="ECO:0000256" key="1">
    <source>
        <dbReference type="ARBA" id="ARBA00022475"/>
    </source>
</evidence>
<keyword evidence="4 8" id="KW-0812">Transmembrane</keyword>
<feature type="transmembrane region" description="Helical" evidence="8">
    <location>
        <begin position="85"/>
        <end position="106"/>
    </location>
</feature>
<evidence type="ECO:0000256" key="4">
    <source>
        <dbReference type="ARBA" id="ARBA00022692"/>
    </source>
</evidence>
<dbReference type="Pfam" id="PF04647">
    <property type="entry name" value="AgrB"/>
    <property type="match status" value="1"/>
</dbReference>
<keyword evidence="1 8" id="KW-1003">Cell membrane</keyword>
<evidence type="ECO:0000256" key="3">
    <source>
        <dbReference type="ARBA" id="ARBA00022670"/>
    </source>
</evidence>
<sequence length="211" mass="24047">MKNKTKVQISLMEKIAEIITNNINSYLHKEGLELQKMKLGLEILLINISKFIVIFTVAAGFNLLKESIFMSLIFASIRRNAFGLHAKNSLICTLVSLSIFVLGSYLSYYLKFNNFTVFIIFTIVNILLYKYAPADTENHPLIGANLRKKRKKEAITIGIVLMIIALLIPSNVIKTLMSLSAISAVIVILPITYSLMKRGYRNYEKYEREFI</sequence>
<evidence type="ECO:0000256" key="2">
    <source>
        <dbReference type="ARBA" id="ARBA00022654"/>
    </source>
</evidence>
<keyword evidence="3 8" id="KW-0645">Protease</keyword>
<dbReference type="EC" id="3.4.-.-" evidence="8"/>
<reference evidence="9 10" key="1">
    <citation type="journal article" date="2013" name="Genome Announc.">
        <title>Complete Genome Sequence of the Solvent Producer Clostridium saccharobutylicum NCP262 (DSM 13864).</title>
        <authorList>
            <person name="Poehlein A."/>
            <person name="Hartwich K."/>
            <person name="Krabben P."/>
            <person name="Ehrenreich A."/>
            <person name="Liebl W."/>
            <person name="Durre P."/>
            <person name="Gottschalk G."/>
            <person name="Daniel R."/>
        </authorList>
    </citation>
    <scope>NUCLEOTIDE SEQUENCE [LARGE SCALE GENOMIC DNA]</scope>
    <source>
        <strain evidence="9">DSM 13864</strain>
    </source>
</reference>
<dbReference type="GO" id="GO:0006508">
    <property type="term" value="P:proteolysis"/>
    <property type="evidence" value="ECO:0007669"/>
    <property type="project" value="UniProtKB-KW"/>
</dbReference>
<gene>
    <name evidence="9" type="ORF">CLSA_c44460</name>
</gene>
<dbReference type="GO" id="GO:0005886">
    <property type="term" value="C:plasma membrane"/>
    <property type="evidence" value="ECO:0007669"/>
    <property type="project" value="UniProtKB-SubCell"/>
</dbReference>
<name>U5MXX8_CLOSA</name>
<dbReference type="GeneID" id="55476708"/>
<dbReference type="Proteomes" id="UP000017118">
    <property type="component" value="Chromosome"/>
</dbReference>
<comment type="function">
    <text evidence="8">May be involved in the proteolytic processing of a quorum sensing system signal molecule precursor.</text>
</comment>
<dbReference type="PATRIC" id="fig|1345695.10.peg.4033"/>
<keyword evidence="2 8" id="KW-0673">Quorum sensing</keyword>
<dbReference type="eggNOG" id="COG4512">
    <property type="taxonomic scope" value="Bacteria"/>
</dbReference>
<accession>U5MXX8</accession>
<evidence type="ECO:0000313" key="9">
    <source>
        <dbReference type="EMBL" id="AGX45383.1"/>
    </source>
</evidence>
<comment type="subcellular location">
    <subcellularLocation>
        <location evidence="8">Cell membrane</location>
        <topology evidence="8">Multi-pass membrane protein</topology>
    </subcellularLocation>
</comment>
<feature type="transmembrane region" description="Helical" evidence="8">
    <location>
        <begin position="153"/>
        <end position="170"/>
    </location>
</feature>
<dbReference type="InterPro" id="IPR006741">
    <property type="entry name" value="AgrB"/>
</dbReference>
<dbReference type="GO" id="GO:0008233">
    <property type="term" value="F:peptidase activity"/>
    <property type="evidence" value="ECO:0007669"/>
    <property type="project" value="UniProtKB-UniRule"/>
</dbReference>
<dbReference type="HOGENOM" id="CLU_098969_2_2_9"/>
<dbReference type="HAMAP" id="MF_00784">
    <property type="entry name" value="AgrB"/>
    <property type="match status" value="1"/>
</dbReference>
<organism evidence="9 10">
    <name type="scientific">Clostridium saccharobutylicum DSM 13864</name>
    <dbReference type="NCBI Taxonomy" id="1345695"/>
    <lineage>
        <taxon>Bacteria</taxon>
        <taxon>Bacillati</taxon>
        <taxon>Bacillota</taxon>
        <taxon>Clostridia</taxon>
        <taxon>Eubacteriales</taxon>
        <taxon>Clostridiaceae</taxon>
        <taxon>Clostridium</taxon>
    </lineage>
</organism>
<comment type="similarity">
    <text evidence="8">Belongs to the AgrB family.</text>
</comment>
<dbReference type="EMBL" id="CP006721">
    <property type="protein sequence ID" value="AGX45383.1"/>
    <property type="molecule type" value="Genomic_DNA"/>
</dbReference>
<protein>
    <recommendedName>
        <fullName evidence="8">Putative AgrB-like protein</fullName>
        <ecNumber evidence="8">3.4.-.-</ecNumber>
    </recommendedName>
</protein>
<evidence type="ECO:0000313" key="10">
    <source>
        <dbReference type="Proteomes" id="UP000017118"/>
    </source>
</evidence>
<feature type="transmembrane region" description="Helical" evidence="8">
    <location>
        <begin position="176"/>
        <end position="196"/>
    </location>
</feature>
<keyword evidence="5 8" id="KW-0378">Hydrolase</keyword>
<keyword evidence="6 8" id="KW-1133">Transmembrane helix</keyword>